<evidence type="ECO:0000313" key="4">
    <source>
        <dbReference type="Proteomes" id="UP000266677"/>
    </source>
</evidence>
<dbReference type="GO" id="GO:0008270">
    <property type="term" value="F:zinc ion binding"/>
    <property type="evidence" value="ECO:0007669"/>
    <property type="project" value="InterPro"/>
</dbReference>
<dbReference type="AlphaFoldDB" id="A0A3A4KRA8"/>
<accession>A0A3A4KRA8</accession>
<dbReference type="InterPro" id="IPR012314">
    <property type="entry name" value="Pept_M12B_GON-ADAMTSs"/>
</dbReference>
<keyword evidence="1" id="KW-0479">Metal-binding</keyword>
<dbReference type="GO" id="GO:0004222">
    <property type="term" value="F:metalloendopeptidase activity"/>
    <property type="evidence" value="ECO:0007669"/>
    <property type="project" value="InterPro"/>
</dbReference>
<proteinExistence type="predicted"/>
<evidence type="ECO:0000313" key="3">
    <source>
        <dbReference type="EMBL" id="RJO77122.1"/>
    </source>
</evidence>
<organism evidence="3 4">
    <name type="scientific">Nocardia panacis</name>
    <dbReference type="NCBI Taxonomy" id="2340916"/>
    <lineage>
        <taxon>Bacteria</taxon>
        <taxon>Bacillati</taxon>
        <taxon>Actinomycetota</taxon>
        <taxon>Actinomycetes</taxon>
        <taxon>Mycobacteriales</taxon>
        <taxon>Nocardiaceae</taxon>
        <taxon>Nocardia</taxon>
    </lineage>
</organism>
<reference evidence="3 4" key="1">
    <citation type="submission" date="2018-09" db="EMBL/GenBank/DDBJ databases">
        <title>YIM PH21274 draft genome.</title>
        <authorList>
            <person name="Miao C."/>
        </authorList>
    </citation>
    <scope>NUCLEOTIDE SEQUENCE [LARGE SCALE GENOMIC DNA]</scope>
    <source>
        <strain evidence="3 4">YIM PH 21724</strain>
    </source>
</reference>
<comment type="caution">
    <text evidence="3">The sequence shown here is derived from an EMBL/GenBank/DDBJ whole genome shotgun (WGS) entry which is preliminary data.</text>
</comment>
<dbReference type="OrthoDB" id="4559321at2"/>
<dbReference type="Proteomes" id="UP000266677">
    <property type="component" value="Unassembled WGS sequence"/>
</dbReference>
<dbReference type="EMBL" id="QZFU01000016">
    <property type="protein sequence ID" value="RJO77122.1"/>
    <property type="molecule type" value="Genomic_DNA"/>
</dbReference>
<evidence type="ECO:0000259" key="2">
    <source>
        <dbReference type="PROSITE" id="PS51046"/>
    </source>
</evidence>
<gene>
    <name evidence="3" type="ORF">D5S18_13235</name>
</gene>
<sequence length="162" mass="17964">MSRLWRPLIVVILGVLALSVLAIIVFSKLIDRVAEPNIETSTTPGLVQEAFEYGGWTLPDTGKVLLVRRQIVRRSAYQIAIEIPTADLGVMLEKSGFRAVFEKLYATGLVNPIAGPDLSSSPNVQTAQDEFISPKGWPMFRRVTIDERSPDMRIVHLVFSGN</sequence>
<dbReference type="PROSITE" id="PS51046">
    <property type="entry name" value="GON"/>
    <property type="match status" value="1"/>
</dbReference>
<protein>
    <recommendedName>
        <fullName evidence="2">GON domain-containing protein</fullName>
    </recommendedName>
</protein>
<keyword evidence="4" id="KW-1185">Reference proteome</keyword>
<evidence type="ECO:0000256" key="1">
    <source>
        <dbReference type="ARBA" id="ARBA00022723"/>
    </source>
</evidence>
<name>A0A3A4KRA8_9NOCA</name>
<feature type="domain" description="GON" evidence="2">
    <location>
        <begin position="43"/>
        <end position="162"/>
    </location>
</feature>
<dbReference type="RefSeq" id="WP_120040329.1">
    <property type="nucleotide sequence ID" value="NZ_QZFU01000016.1"/>
</dbReference>